<evidence type="ECO:0000313" key="7">
    <source>
        <dbReference type="EMBL" id="KAL3404391.1"/>
    </source>
</evidence>
<evidence type="ECO:0000256" key="3">
    <source>
        <dbReference type="ARBA" id="ARBA00022840"/>
    </source>
</evidence>
<comment type="similarity">
    <text evidence="1">Belongs to the DNA mismatch repair MutS family.</text>
</comment>
<organism evidence="7 8">
    <name type="scientific">Trichogramma kaykai</name>
    <dbReference type="NCBI Taxonomy" id="54128"/>
    <lineage>
        <taxon>Eukaryota</taxon>
        <taxon>Metazoa</taxon>
        <taxon>Ecdysozoa</taxon>
        <taxon>Arthropoda</taxon>
        <taxon>Hexapoda</taxon>
        <taxon>Insecta</taxon>
        <taxon>Pterygota</taxon>
        <taxon>Neoptera</taxon>
        <taxon>Endopterygota</taxon>
        <taxon>Hymenoptera</taxon>
        <taxon>Apocrita</taxon>
        <taxon>Proctotrupomorpha</taxon>
        <taxon>Chalcidoidea</taxon>
        <taxon>Trichogrammatidae</taxon>
        <taxon>Trichogramma</taxon>
    </lineage>
</organism>
<evidence type="ECO:0000256" key="2">
    <source>
        <dbReference type="ARBA" id="ARBA00022741"/>
    </source>
</evidence>
<dbReference type="SUPFAM" id="SSF48334">
    <property type="entry name" value="DNA repair protein MutS, domain III"/>
    <property type="match status" value="1"/>
</dbReference>
<evidence type="ECO:0000256" key="1">
    <source>
        <dbReference type="ARBA" id="ARBA00006271"/>
    </source>
</evidence>
<dbReference type="Gene3D" id="1.10.1420.10">
    <property type="match status" value="2"/>
</dbReference>
<feature type="domain" description="DNA mismatch repair proteins mutS family" evidence="6">
    <location>
        <begin position="571"/>
        <end position="717"/>
    </location>
</feature>
<evidence type="ECO:0000259" key="5">
    <source>
        <dbReference type="SMART" id="SM00533"/>
    </source>
</evidence>
<dbReference type="GO" id="GO:0007127">
    <property type="term" value="P:meiosis I"/>
    <property type="evidence" value="ECO:0007669"/>
    <property type="project" value="UniProtKB-ARBA"/>
</dbReference>
<keyword evidence="2" id="KW-0547">Nucleotide-binding</keyword>
<dbReference type="Proteomes" id="UP001627154">
    <property type="component" value="Unassembled WGS sequence"/>
</dbReference>
<keyword evidence="3" id="KW-0067">ATP-binding</keyword>
<keyword evidence="8" id="KW-1185">Reference proteome</keyword>
<dbReference type="GO" id="GO:0005524">
    <property type="term" value="F:ATP binding"/>
    <property type="evidence" value="ECO:0007669"/>
    <property type="project" value="UniProtKB-KW"/>
</dbReference>
<evidence type="ECO:0008006" key="9">
    <source>
        <dbReference type="Google" id="ProtNLM"/>
    </source>
</evidence>
<dbReference type="Pfam" id="PF05192">
    <property type="entry name" value="MutS_III"/>
    <property type="match status" value="1"/>
</dbReference>
<accession>A0ABD2XG14</accession>
<feature type="domain" description="DNA mismatch repair protein MutS core" evidence="5">
    <location>
        <begin position="238"/>
        <end position="556"/>
    </location>
</feature>
<evidence type="ECO:0000313" key="8">
    <source>
        <dbReference type="Proteomes" id="UP001627154"/>
    </source>
</evidence>
<dbReference type="InterPro" id="IPR007696">
    <property type="entry name" value="DNA_mismatch_repair_MutS_core"/>
</dbReference>
<dbReference type="PANTHER" id="PTHR11361">
    <property type="entry name" value="DNA MISMATCH REPAIR PROTEIN MUTS FAMILY MEMBER"/>
    <property type="match status" value="1"/>
</dbReference>
<dbReference type="EMBL" id="JBJJXI010000025">
    <property type="protein sequence ID" value="KAL3404391.1"/>
    <property type="molecule type" value="Genomic_DNA"/>
</dbReference>
<dbReference type="Pfam" id="PF00488">
    <property type="entry name" value="MutS_V"/>
    <property type="match status" value="1"/>
</dbReference>
<dbReference type="GO" id="GO:0003677">
    <property type="term" value="F:DNA binding"/>
    <property type="evidence" value="ECO:0007669"/>
    <property type="project" value="UniProtKB-KW"/>
</dbReference>
<protein>
    <recommendedName>
        <fullName evidence="9">DNA mismatch repair proteins mutS family domain-containing protein</fullName>
    </recommendedName>
</protein>
<keyword evidence="4" id="KW-0238">DNA-binding</keyword>
<comment type="caution">
    <text evidence="7">The sequence shown here is derived from an EMBL/GenBank/DDBJ whole genome shotgun (WGS) entry which is preliminary data.</text>
</comment>
<dbReference type="SMART" id="SM00533">
    <property type="entry name" value="MUTSd"/>
    <property type="match status" value="1"/>
</dbReference>
<dbReference type="AlphaFoldDB" id="A0ABD2XG14"/>
<proteinExistence type="inferred from homology"/>
<name>A0ABD2XG14_9HYME</name>
<evidence type="ECO:0000256" key="4">
    <source>
        <dbReference type="ARBA" id="ARBA00023125"/>
    </source>
</evidence>
<dbReference type="PANTHER" id="PTHR11361:SF20">
    <property type="entry name" value="MUTS PROTEIN HOMOLOG 5"/>
    <property type="match status" value="1"/>
</dbReference>
<dbReference type="SUPFAM" id="SSF52540">
    <property type="entry name" value="P-loop containing nucleoside triphosphate hydrolases"/>
    <property type="match status" value="1"/>
</dbReference>
<dbReference type="SMART" id="SM00534">
    <property type="entry name" value="MUTSac"/>
    <property type="match status" value="1"/>
</dbReference>
<gene>
    <name evidence="7" type="ORF">TKK_002878</name>
</gene>
<dbReference type="InterPro" id="IPR045076">
    <property type="entry name" value="MutS"/>
</dbReference>
<sequence>MWIFNAILLQVYFKMDENTPENLRDEHVFMAIHTNKNYIGIAYYQFQESVLYIIDDFHKVGDKFDEIHSIFEDVKPSKLITLSNQSRNIFDPSVLLKSEIKRSENGNILPCKIVTLAAGNYSYYTCLNKVRNLKVLDTPNKHFEKCIILQSFINPSSYCSIYALGILLLYIDQYYFSMYSLESKQFYIKDIQYITLKNYLFLDKDSFSFLNILPFKVISHMKQEWHSVNFQNDRSNHSDAEYLFSYMNPEPRIGTIALRKMFLHPTTDTDVLENRFDFITFCMEPSNQIFIEKLKNSLAGIVDSAVIANNNHSLGKRMKTYRNLHKILQNIASIKIVLEAQTNRPDLLTRFMNDISSEIQFLLYFLENIFDLQSPSSSDIISVKHGVDPTLDKLRTICYNLPQTLSTISLHYLLTLPKEIENCHVVYIPEMGFLIAVLNAHQLSENSKELPKMTYHFSLNGISYYKNLLTEELNRSIGDIGKKIRERSFHIFTKITNYLNQYADIIQKAISACSSIDALIILYEVALKFNYVRPILEKGKKKISIVSGRHPLQERTTKFVPTDIFLDEKNNFINIIQGSNGSGKTTFIKQLALIIFLAHIGSFVPADSAILGTISHLFIKAYNLNGSERINFFLQDIRQIFRIFHSTDTALILIDDFGDSITEYEKIALISNTVKEMTSTVEPYPYTCIVVNFDVTKIKLSNEMNYFTVLNFRTKNTQPNYLKLRRGNCRSHLELSDTLCLKTSTIFVHISNRMKNHLKYYRNDLQKVNDRRSSLLLNIIQDLFFEETILHASHIQKILEVVMDNRNIFS</sequence>
<dbReference type="Gene3D" id="3.40.50.300">
    <property type="entry name" value="P-loop containing nucleotide triphosphate hydrolases"/>
    <property type="match status" value="1"/>
</dbReference>
<dbReference type="InterPro" id="IPR000432">
    <property type="entry name" value="DNA_mismatch_repair_MutS_C"/>
</dbReference>
<dbReference type="InterPro" id="IPR036187">
    <property type="entry name" value="DNA_mismatch_repair_MutS_sf"/>
</dbReference>
<evidence type="ECO:0000259" key="6">
    <source>
        <dbReference type="SMART" id="SM00534"/>
    </source>
</evidence>
<dbReference type="InterPro" id="IPR027417">
    <property type="entry name" value="P-loop_NTPase"/>
</dbReference>
<reference evidence="7 8" key="1">
    <citation type="journal article" date="2024" name="bioRxiv">
        <title>A reference genome for Trichogramma kaykai: A tiny desert-dwelling parasitoid wasp with competing sex-ratio distorters.</title>
        <authorList>
            <person name="Culotta J."/>
            <person name="Lindsey A.R."/>
        </authorList>
    </citation>
    <scope>NUCLEOTIDE SEQUENCE [LARGE SCALE GENOMIC DNA]</scope>
    <source>
        <strain evidence="7 8">KSX58</strain>
    </source>
</reference>